<feature type="transmembrane region" description="Helical" evidence="1">
    <location>
        <begin position="12"/>
        <end position="35"/>
    </location>
</feature>
<accession>A0A098LMS3</accession>
<reference evidence="3 5" key="2">
    <citation type="submission" date="2018-02" db="EMBL/GenBank/DDBJ databases">
        <title>Genomic Encyclopedia of Archaeal and Bacterial Type Strains, Phase II (KMG-II): from individual species to whole genera.</title>
        <authorList>
            <person name="Goeker M."/>
        </authorList>
    </citation>
    <scope>NUCLEOTIDE SEQUENCE [LARGE SCALE GENOMIC DNA]</scope>
    <source>
        <strain evidence="3 5">DSM 21165</strain>
    </source>
</reference>
<dbReference type="EMBL" id="BBNY01000001">
    <property type="protein sequence ID" value="GAL88245.1"/>
    <property type="molecule type" value="Genomic_DNA"/>
</dbReference>
<proteinExistence type="predicted"/>
<name>A0A098LMS3_9FLAO</name>
<gene>
    <name evidence="3" type="ORF">CLV33_10596</name>
    <name evidence="2" type="ORF">JCM19538_2608</name>
</gene>
<protein>
    <submittedName>
        <fullName evidence="2">Uncharacterized protein</fullName>
    </submittedName>
</protein>
<evidence type="ECO:0000313" key="5">
    <source>
        <dbReference type="Proteomes" id="UP000251545"/>
    </source>
</evidence>
<sequence length="40" mass="4629">MYKKAISRPKKVVNSFFLVLTPKLLYFAEIIGAILRIQMS</sequence>
<keyword evidence="1" id="KW-0472">Membrane</keyword>
<evidence type="ECO:0000313" key="4">
    <source>
        <dbReference type="Proteomes" id="UP000030184"/>
    </source>
</evidence>
<keyword evidence="1" id="KW-0812">Transmembrane</keyword>
<dbReference type="EMBL" id="PVEO01000005">
    <property type="protein sequence ID" value="PQV48246.1"/>
    <property type="molecule type" value="Genomic_DNA"/>
</dbReference>
<dbReference type="AlphaFoldDB" id="A0A098LMS3"/>
<comment type="caution">
    <text evidence="2">The sequence shown here is derived from an EMBL/GenBank/DDBJ whole genome shotgun (WGS) entry which is preliminary data.</text>
</comment>
<reference evidence="4" key="1">
    <citation type="journal article" date="2014" name="Genome Announc.">
        <title>Draft Genome Sequence of Marine Flavobacterium Jejuia pallidilutea Strain 11shimoA1 and Pigmentation Mutants.</title>
        <authorList>
            <person name="Takatani N."/>
            <person name="Nakanishi M."/>
            <person name="Meirelles P."/>
            <person name="Mino S."/>
            <person name="Suda W."/>
            <person name="Oshima K."/>
            <person name="Hattori M."/>
            <person name="Ohkuma M."/>
            <person name="Hosokawa M."/>
            <person name="Miyashita K."/>
            <person name="Thompson F.L."/>
            <person name="Niwa A."/>
            <person name="Sawabe T."/>
            <person name="Sawabe T."/>
        </authorList>
    </citation>
    <scope>NUCLEOTIDE SEQUENCE [LARGE SCALE GENOMIC DNA]</scope>
    <source>
        <strain evidence="4">JCM 19538</strain>
    </source>
</reference>
<evidence type="ECO:0000313" key="2">
    <source>
        <dbReference type="EMBL" id="GAL88245.1"/>
    </source>
</evidence>
<keyword evidence="4" id="KW-1185">Reference proteome</keyword>
<keyword evidence="1" id="KW-1133">Transmembrane helix</keyword>
<dbReference type="Proteomes" id="UP000251545">
    <property type="component" value="Unassembled WGS sequence"/>
</dbReference>
<dbReference type="Proteomes" id="UP000030184">
    <property type="component" value="Unassembled WGS sequence"/>
</dbReference>
<organism evidence="2 4">
    <name type="scientific">Jejuia pallidilutea</name>
    <dbReference type="NCBI Taxonomy" id="504487"/>
    <lineage>
        <taxon>Bacteria</taxon>
        <taxon>Pseudomonadati</taxon>
        <taxon>Bacteroidota</taxon>
        <taxon>Flavobacteriia</taxon>
        <taxon>Flavobacteriales</taxon>
        <taxon>Flavobacteriaceae</taxon>
        <taxon>Jejuia</taxon>
    </lineage>
</organism>
<evidence type="ECO:0000313" key="3">
    <source>
        <dbReference type="EMBL" id="PQV48246.1"/>
    </source>
</evidence>
<evidence type="ECO:0000256" key="1">
    <source>
        <dbReference type="SAM" id="Phobius"/>
    </source>
</evidence>